<evidence type="ECO:0000313" key="3">
    <source>
        <dbReference type="Proteomes" id="UP001549110"/>
    </source>
</evidence>
<evidence type="ECO:0000313" key="2">
    <source>
        <dbReference type="EMBL" id="MET3526476.1"/>
    </source>
</evidence>
<name>A0ABV2EIN5_9CAUL</name>
<keyword evidence="1" id="KW-0472">Membrane</keyword>
<gene>
    <name evidence="2" type="ORF">ABID41_001571</name>
</gene>
<evidence type="ECO:0000256" key="1">
    <source>
        <dbReference type="SAM" id="Phobius"/>
    </source>
</evidence>
<keyword evidence="3" id="KW-1185">Reference proteome</keyword>
<sequence>MWADVATGFVGVLGVVLGVVVNEMLRRRNRIESYSARVFDRRLAIYEELSAKMVAARSVANDVMTNPIYSGEERHEIMSCVILDMAGFADKNALFIDSDLSAHCVAAFMGAEDVFEMPIGAEREEAKRAFWAMDANAQRMIREDSGVAEISKLFKKINKPTLSSPIIDRIRELRSASSKRA</sequence>
<reference evidence="2 3" key="1">
    <citation type="submission" date="2024-06" db="EMBL/GenBank/DDBJ databases">
        <title>Genomic Encyclopedia of Type Strains, Phase IV (KMG-IV): sequencing the most valuable type-strain genomes for metagenomic binning, comparative biology and taxonomic classification.</title>
        <authorList>
            <person name="Goeker M."/>
        </authorList>
    </citation>
    <scope>NUCLEOTIDE SEQUENCE [LARGE SCALE GENOMIC DNA]</scope>
    <source>
        <strain evidence="2 3">DSM 17809</strain>
    </source>
</reference>
<keyword evidence="1" id="KW-0812">Transmembrane</keyword>
<comment type="caution">
    <text evidence="2">The sequence shown here is derived from an EMBL/GenBank/DDBJ whole genome shotgun (WGS) entry which is preliminary data.</text>
</comment>
<organism evidence="2 3">
    <name type="scientific">Phenylobacterium koreense</name>
    <dbReference type="NCBI Taxonomy" id="266125"/>
    <lineage>
        <taxon>Bacteria</taxon>
        <taxon>Pseudomonadati</taxon>
        <taxon>Pseudomonadota</taxon>
        <taxon>Alphaproteobacteria</taxon>
        <taxon>Caulobacterales</taxon>
        <taxon>Caulobacteraceae</taxon>
        <taxon>Phenylobacterium</taxon>
    </lineage>
</organism>
<accession>A0ABV2EIN5</accession>
<protein>
    <recommendedName>
        <fullName evidence="4">DUF2726 domain-containing protein</fullName>
    </recommendedName>
</protein>
<evidence type="ECO:0008006" key="4">
    <source>
        <dbReference type="Google" id="ProtNLM"/>
    </source>
</evidence>
<dbReference type="RefSeq" id="WP_354297386.1">
    <property type="nucleotide sequence ID" value="NZ_JBEPLU010000001.1"/>
</dbReference>
<keyword evidence="1" id="KW-1133">Transmembrane helix</keyword>
<feature type="transmembrane region" description="Helical" evidence="1">
    <location>
        <begin position="6"/>
        <end position="25"/>
    </location>
</feature>
<proteinExistence type="predicted"/>
<dbReference type="Proteomes" id="UP001549110">
    <property type="component" value="Unassembled WGS sequence"/>
</dbReference>
<dbReference type="EMBL" id="JBEPLU010000001">
    <property type="protein sequence ID" value="MET3526476.1"/>
    <property type="molecule type" value="Genomic_DNA"/>
</dbReference>